<organism evidence="2 3">
    <name type="scientific">Pseudopithomyces chartarum</name>
    <dbReference type="NCBI Taxonomy" id="1892770"/>
    <lineage>
        <taxon>Eukaryota</taxon>
        <taxon>Fungi</taxon>
        <taxon>Dikarya</taxon>
        <taxon>Ascomycota</taxon>
        <taxon>Pezizomycotina</taxon>
        <taxon>Dothideomycetes</taxon>
        <taxon>Pleosporomycetidae</taxon>
        <taxon>Pleosporales</taxon>
        <taxon>Massarineae</taxon>
        <taxon>Didymosphaeriaceae</taxon>
        <taxon>Pseudopithomyces</taxon>
    </lineage>
</organism>
<feature type="region of interest" description="Disordered" evidence="1">
    <location>
        <begin position="135"/>
        <end position="158"/>
    </location>
</feature>
<dbReference type="EMBL" id="WVTA01000002">
    <property type="protein sequence ID" value="KAK3216497.1"/>
    <property type="molecule type" value="Genomic_DNA"/>
</dbReference>
<comment type="caution">
    <text evidence="2">The sequence shown here is derived from an EMBL/GenBank/DDBJ whole genome shotgun (WGS) entry which is preliminary data.</text>
</comment>
<evidence type="ECO:0000256" key="1">
    <source>
        <dbReference type="SAM" id="MobiDB-lite"/>
    </source>
</evidence>
<name>A0AAN6M8K9_9PLEO</name>
<dbReference type="Proteomes" id="UP001280581">
    <property type="component" value="Unassembled WGS sequence"/>
</dbReference>
<gene>
    <name evidence="2" type="ORF">GRF29_8g3534489</name>
</gene>
<accession>A0AAN6M8K9</accession>
<reference evidence="2 3" key="1">
    <citation type="submission" date="2021-02" db="EMBL/GenBank/DDBJ databases">
        <title>Genome assembly of Pseudopithomyces chartarum.</title>
        <authorList>
            <person name="Jauregui R."/>
            <person name="Singh J."/>
            <person name="Voisey C."/>
        </authorList>
    </citation>
    <scope>NUCLEOTIDE SEQUENCE [LARGE SCALE GENOMIC DNA]</scope>
    <source>
        <strain evidence="2 3">AGR01</strain>
    </source>
</reference>
<feature type="region of interest" description="Disordered" evidence="1">
    <location>
        <begin position="65"/>
        <end position="111"/>
    </location>
</feature>
<feature type="compositionally biased region" description="Low complexity" evidence="1">
    <location>
        <begin position="148"/>
        <end position="158"/>
    </location>
</feature>
<evidence type="ECO:0000313" key="3">
    <source>
        <dbReference type="Proteomes" id="UP001280581"/>
    </source>
</evidence>
<keyword evidence="3" id="KW-1185">Reference proteome</keyword>
<evidence type="ECO:0000313" key="2">
    <source>
        <dbReference type="EMBL" id="KAK3216497.1"/>
    </source>
</evidence>
<protein>
    <submittedName>
        <fullName evidence="2">Uncharacterized protein</fullName>
    </submittedName>
</protein>
<dbReference type="AlphaFoldDB" id="A0AAN6M8K9"/>
<sequence>MPNAWEILQRMEADRRARGQIIPRAAASRDNSILEDADAEIQRTQATIEDLERRYTQSLLTTGVAPQASASGAMGRPATPLQGVSPYSMPSRGSPPAPLAHSPSHAAFGQAQTPARLHAAFGQAQTPARLHAAFGQPQTPASSYGFGQAQTPPSLSQQPQMMSSALHRPGFPSDSHIIANEQLAQTLSARPSPPAQLLPGMASRPPRKRAPVVPGPKVKSKSTSTDYPIFVRLRIGDWQPLDSISPTVANILKSQIDDWKSARSKSFRDFVDAQIRKVNWHQSNCIWCGLVARKPCRATLPERACDGCENKRLPCARVFKDHNGQSCIGIVPLRSECRVGEESQISFWIKAIEEEEQGEPVGEQMDTATSLQQ</sequence>
<proteinExistence type="predicted"/>
<feature type="region of interest" description="Disordered" evidence="1">
    <location>
        <begin position="197"/>
        <end position="220"/>
    </location>
</feature>